<feature type="signal peptide" evidence="2">
    <location>
        <begin position="1"/>
        <end position="20"/>
    </location>
</feature>
<dbReference type="Pfam" id="PF13472">
    <property type="entry name" value="Lipase_GDSL_2"/>
    <property type="match status" value="1"/>
</dbReference>
<feature type="domain" description="SGNH hydrolase-type esterase" evidence="3">
    <location>
        <begin position="51"/>
        <end position="273"/>
    </location>
</feature>
<dbReference type="Gene3D" id="3.40.50.1110">
    <property type="entry name" value="SGNH hydrolase"/>
    <property type="match status" value="1"/>
</dbReference>
<dbReference type="GO" id="GO:0016787">
    <property type="term" value="F:hydrolase activity"/>
    <property type="evidence" value="ECO:0007669"/>
    <property type="project" value="UniProtKB-KW"/>
</dbReference>
<dbReference type="RefSeq" id="WP_232399981.1">
    <property type="nucleotide sequence ID" value="NZ_CP102173.1"/>
</dbReference>
<accession>A0ABY5M6Q6</accession>
<evidence type="ECO:0000256" key="2">
    <source>
        <dbReference type="SAM" id="SignalP"/>
    </source>
</evidence>
<dbReference type="EMBL" id="CP102173">
    <property type="protein sequence ID" value="UUP12462.1"/>
    <property type="molecule type" value="Genomic_DNA"/>
</dbReference>
<feature type="region of interest" description="Disordered" evidence="1">
    <location>
        <begin position="22"/>
        <end position="46"/>
    </location>
</feature>
<dbReference type="PROSITE" id="PS51257">
    <property type="entry name" value="PROKAR_LIPOPROTEIN"/>
    <property type="match status" value="1"/>
</dbReference>
<gene>
    <name evidence="4" type="ORF">NQV15_11415</name>
</gene>
<reference evidence="4 5" key="1">
    <citation type="submission" date="2022-08" db="EMBL/GenBank/DDBJ databases">
        <title>novel species in genus Aeromicrobium.</title>
        <authorList>
            <person name="Ye L."/>
        </authorList>
    </citation>
    <scope>NUCLEOTIDE SEQUENCE [LARGE SCALE GENOMIC DNA]</scope>
    <source>
        <strain evidence="5">zg-Y1379</strain>
    </source>
</reference>
<dbReference type="InterPro" id="IPR037460">
    <property type="entry name" value="SEST-like"/>
</dbReference>
<dbReference type="Proteomes" id="UP001316184">
    <property type="component" value="Chromosome"/>
</dbReference>
<evidence type="ECO:0000256" key="1">
    <source>
        <dbReference type="SAM" id="MobiDB-lite"/>
    </source>
</evidence>
<proteinExistence type="predicted"/>
<sequence length="284" mass="28160">MRTRAVIAATALLMIVAGCSSDPTTDSPRASGTSQTPTAAAPAPRPSSYVALGDSFTAGPGIDPLQAGSGYCGRSQDNWPTRVADSLDLTLTDVSCSGATTADLASTVRSGALSTGPGLVTVSAGGNDGGLFLSLIRSCTAGSDACGSFVKQQVPPILKQTTTDVVSLLDAVRSAAPDARVVLVGYPRLMPADGTCDAVGIAAGDVATVVSAEEALDTALASAAEQADVPYVSARDASTGHDACAGDQAWTNGASPGTGDGIFFHPNRRGMAAVASLVEAAAKG</sequence>
<dbReference type="PANTHER" id="PTHR37981">
    <property type="entry name" value="LIPASE 2"/>
    <property type="match status" value="1"/>
</dbReference>
<protein>
    <submittedName>
        <fullName evidence="4">SGNH/GDSL hydrolase family protein</fullName>
    </submittedName>
</protein>
<keyword evidence="2" id="KW-0732">Signal</keyword>
<evidence type="ECO:0000313" key="5">
    <source>
        <dbReference type="Proteomes" id="UP001316184"/>
    </source>
</evidence>
<dbReference type="CDD" id="cd01823">
    <property type="entry name" value="SEST_like"/>
    <property type="match status" value="1"/>
</dbReference>
<evidence type="ECO:0000313" key="4">
    <source>
        <dbReference type="EMBL" id="UUP12462.1"/>
    </source>
</evidence>
<dbReference type="SUPFAM" id="SSF52266">
    <property type="entry name" value="SGNH hydrolase"/>
    <property type="match status" value="1"/>
</dbReference>
<organism evidence="4 5">
    <name type="scientific">Aeromicrobium wangtongii</name>
    <dbReference type="NCBI Taxonomy" id="2969247"/>
    <lineage>
        <taxon>Bacteria</taxon>
        <taxon>Bacillati</taxon>
        <taxon>Actinomycetota</taxon>
        <taxon>Actinomycetes</taxon>
        <taxon>Propionibacteriales</taxon>
        <taxon>Nocardioidaceae</taxon>
        <taxon>Aeromicrobium</taxon>
    </lineage>
</organism>
<name>A0ABY5M6Q6_9ACTN</name>
<evidence type="ECO:0000259" key="3">
    <source>
        <dbReference type="Pfam" id="PF13472"/>
    </source>
</evidence>
<feature type="chain" id="PRO_5046958375" evidence="2">
    <location>
        <begin position="21"/>
        <end position="284"/>
    </location>
</feature>
<dbReference type="InterPro" id="IPR013830">
    <property type="entry name" value="SGNH_hydro"/>
</dbReference>
<feature type="compositionally biased region" description="Low complexity" evidence="1">
    <location>
        <begin position="30"/>
        <end position="46"/>
    </location>
</feature>
<dbReference type="PANTHER" id="PTHR37981:SF1">
    <property type="entry name" value="SGNH HYDROLASE-TYPE ESTERASE DOMAIN-CONTAINING PROTEIN"/>
    <property type="match status" value="1"/>
</dbReference>
<dbReference type="InterPro" id="IPR036514">
    <property type="entry name" value="SGNH_hydro_sf"/>
</dbReference>
<keyword evidence="4" id="KW-0378">Hydrolase</keyword>
<keyword evidence="5" id="KW-1185">Reference proteome</keyword>